<dbReference type="EMBL" id="JAODUP010000067">
    <property type="protein sequence ID" value="KAK2164262.1"/>
    <property type="molecule type" value="Genomic_DNA"/>
</dbReference>
<gene>
    <name evidence="3" type="ORF">LSH36_67g06121</name>
</gene>
<dbReference type="Pfam" id="PF25473">
    <property type="entry name" value="MXRA7_helical"/>
    <property type="match status" value="1"/>
</dbReference>
<keyword evidence="1" id="KW-0472">Membrane</keyword>
<reference evidence="3" key="1">
    <citation type="journal article" date="2023" name="Mol. Biol. Evol.">
        <title>Third-Generation Sequencing Reveals the Adaptive Role of the Epigenome in Three Deep-Sea Polychaetes.</title>
        <authorList>
            <person name="Perez M."/>
            <person name="Aroh O."/>
            <person name="Sun Y."/>
            <person name="Lan Y."/>
            <person name="Juniper S.K."/>
            <person name="Young C.R."/>
            <person name="Angers B."/>
            <person name="Qian P.Y."/>
        </authorList>
    </citation>
    <scope>NUCLEOTIDE SEQUENCE</scope>
    <source>
        <strain evidence="3">P08H-3</strain>
    </source>
</reference>
<dbReference type="InterPro" id="IPR057534">
    <property type="entry name" value="MXRA7_helical"/>
</dbReference>
<dbReference type="InterPro" id="IPR026622">
    <property type="entry name" value="Mxra7"/>
</dbReference>
<keyword evidence="1" id="KW-0812">Transmembrane</keyword>
<keyword evidence="4" id="KW-1185">Reference proteome</keyword>
<dbReference type="PANTHER" id="PTHR21845:SF2">
    <property type="entry name" value="MATRIX-REMODELING-ASSOCIATED PROTEIN 7"/>
    <property type="match status" value="1"/>
</dbReference>
<evidence type="ECO:0000313" key="4">
    <source>
        <dbReference type="Proteomes" id="UP001208570"/>
    </source>
</evidence>
<comment type="caution">
    <text evidence="3">The sequence shown here is derived from an EMBL/GenBank/DDBJ whole genome shotgun (WGS) entry which is preliminary data.</text>
</comment>
<proteinExistence type="predicted"/>
<accession>A0AAD9K3L9</accession>
<feature type="domain" description="Matrix-remodeling-associated protein 7 helical" evidence="2">
    <location>
        <begin position="170"/>
        <end position="229"/>
    </location>
</feature>
<keyword evidence="1" id="KW-1133">Transmembrane helix</keyword>
<dbReference type="Proteomes" id="UP001208570">
    <property type="component" value="Unassembled WGS sequence"/>
</dbReference>
<evidence type="ECO:0000256" key="1">
    <source>
        <dbReference type="SAM" id="Phobius"/>
    </source>
</evidence>
<evidence type="ECO:0000259" key="2">
    <source>
        <dbReference type="Pfam" id="PF25473"/>
    </source>
</evidence>
<dbReference type="PANTHER" id="PTHR21845">
    <property type="entry name" value="TRANSMEMBRANE ANCHOR PROTEIN 1"/>
    <property type="match status" value="1"/>
</dbReference>
<evidence type="ECO:0000313" key="3">
    <source>
        <dbReference type="EMBL" id="KAK2164262.1"/>
    </source>
</evidence>
<protein>
    <recommendedName>
        <fullName evidence="2">Matrix-remodeling-associated protein 7 helical domain-containing protein</fullName>
    </recommendedName>
</protein>
<organism evidence="3 4">
    <name type="scientific">Paralvinella palmiformis</name>
    <dbReference type="NCBI Taxonomy" id="53620"/>
    <lineage>
        <taxon>Eukaryota</taxon>
        <taxon>Metazoa</taxon>
        <taxon>Spiralia</taxon>
        <taxon>Lophotrochozoa</taxon>
        <taxon>Annelida</taxon>
        <taxon>Polychaeta</taxon>
        <taxon>Sedentaria</taxon>
        <taxon>Canalipalpata</taxon>
        <taxon>Terebellida</taxon>
        <taxon>Terebelliformia</taxon>
        <taxon>Alvinellidae</taxon>
        <taxon>Paralvinella</taxon>
    </lineage>
</organism>
<sequence>MEKLVTSHRQISRIWMDFDKVTSYLYPWTELVFGVSLSVTVVAIFLAWRYTRRRNLESSRECVETESEVSKQKGRCLTEGKNTVDENNQKYLTDDIPVDGHGLKQLHDPSDKMKVPKGCPMAHMFDLAKMSKLLADENPEESERIEELREDDGNLDPQHYMSHIQSEVKRSQQRVALKKIEEEMSAEQKAREREIQHEQLEAIFKMMAEHKEKFGVSDMDDMQSQVKLYM</sequence>
<dbReference type="AlphaFoldDB" id="A0AAD9K3L9"/>
<name>A0AAD9K3L9_9ANNE</name>
<feature type="transmembrane region" description="Helical" evidence="1">
    <location>
        <begin position="25"/>
        <end position="48"/>
    </location>
</feature>